<keyword evidence="13 16" id="KW-0472">Membrane</keyword>
<keyword evidence="6 16" id="KW-0963">Cytoplasm</keyword>
<evidence type="ECO:0000256" key="11">
    <source>
        <dbReference type="ARBA" id="ARBA00023004"/>
    </source>
</evidence>
<keyword evidence="5 16" id="KW-0813">Transport</keyword>
<dbReference type="Proteomes" id="UP000799302">
    <property type="component" value="Unassembled WGS sequence"/>
</dbReference>
<dbReference type="GO" id="GO:0005886">
    <property type="term" value="C:plasma membrane"/>
    <property type="evidence" value="ECO:0007669"/>
    <property type="project" value="TreeGrafter"/>
</dbReference>
<keyword evidence="10 16" id="KW-0492">Microsome</keyword>
<evidence type="ECO:0000256" key="13">
    <source>
        <dbReference type="ARBA" id="ARBA00023136"/>
    </source>
</evidence>
<dbReference type="GO" id="GO:0005829">
    <property type="term" value="C:cytosol"/>
    <property type="evidence" value="ECO:0007669"/>
    <property type="project" value="TreeGrafter"/>
</dbReference>
<dbReference type="GO" id="GO:0017157">
    <property type="term" value="P:regulation of exocytosis"/>
    <property type="evidence" value="ECO:0007669"/>
    <property type="project" value="TreeGrafter"/>
</dbReference>
<dbReference type="PANTHER" id="PTHR47669:SF1">
    <property type="entry name" value="PHOSPHATIDYLINOSITOL TRANSFER PROTEIN SFH5"/>
    <property type="match status" value="1"/>
</dbReference>
<accession>A0A6A6TWD4</accession>
<dbReference type="InterPro" id="IPR001251">
    <property type="entry name" value="CRAL-TRIO_dom"/>
</dbReference>
<dbReference type="GO" id="GO:0008526">
    <property type="term" value="F:phosphatidylinositol transfer activity"/>
    <property type="evidence" value="ECO:0007669"/>
    <property type="project" value="UniProtKB-UniRule"/>
</dbReference>
<keyword evidence="20" id="KW-1185">Reference proteome</keyword>
<dbReference type="Pfam" id="PF00650">
    <property type="entry name" value="CRAL_TRIO"/>
    <property type="match status" value="1"/>
</dbReference>
<comment type="subcellular location">
    <subcellularLocation>
        <location evidence="16">Cytoplasm</location>
    </subcellularLocation>
    <subcellularLocation>
        <location evidence="2 16">Endoplasmic reticulum membrane</location>
        <topology evidence="2 16">Peripheral membrane protein</topology>
    </subcellularLocation>
    <subcellularLocation>
        <location evidence="16">Microsome membrane</location>
        <topology evidence="16">Peripheral membrane protein</topology>
    </subcellularLocation>
</comment>
<dbReference type="GO" id="GO:0046872">
    <property type="term" value="F:metal ion binding"/>
    <property type="evidence" value="ECO:0007669"/>
    <property type="project" value="UniProtKB-KW"/>
</dbReference>
<keyword evidence="11" id="KW-0408">Iron</keyword>
<evidence type="ECO:0000313" key="19">
    <source>
        <dbReference type="EMBL" id="KAF2663168.1"/>
    </source>
</evidence>
<evidence type="ECO:0000256" key="12">
    <source>
        <dbReference type="ARBA" id="ARBA00023055"/>
    </source>
</evidence>
<protein>
    <recommendedName>
        <fullName evidence="4 16">Phosphatidylinositol transfer protein SFH5</fullName>
        <shortName evidence="16">PITP SFH5</shortName>
    </recommendedName>
</protein>
<evidence type="ECO:0000256" key="16">
    <source>
        <dbReference type="RuleBase" id="RU367059"/>
    </source>
</evidence>
<keyword evidence="8" id="KW-0479">Metal-binding</keyword>
<dbReference type="AlphaFoldDB" id="A0A6A6TWD4"/>
<dbReference type="GO" id="GO:0005789">
    <property type="term" value="C:endoplasmic reticulum membrane"/>
    <property type="evidence" value="ECO:0007669"/>
    <property type="project" value="UniProtKB-SubCell"/>
</dbReference>
<dbReference type="InterPro" id="IPR036273">
    <property type="entry name" value="CRAL/TRIO_N_dom_sf"/>
</dbReference>
<dbReference type="SMART" id="SM00516">
    <property type="entry name" value="SEC14"/>
    <property type="match status" value="1"/>
</dbReference>
<comment type="catalytic activity">
    <reaction evidence="14">
        <text>a 1,2-diacyl-sn-glycero-3-phospho-(1D-myo-inositol)(in) = a 1,2-diacyl-sn-glycero-3-phospho-(1D-myo-inositol)(out)</text>
        <dbReference type="Rhea" id="RHEA:38691"/>
        <dbReference type="ChEBI" id="CHEBI:57880"/>
    </reaction>
    <physiologicalReaction direction="left-to-right" evidence="14">
        <dbReference type="Rhea" id="RHEA:38692"/>
    </physiologicalReaction>
</comment>
<evidence type="ECO:0000256" key="15">
    <source>
        <dbReference type="ARBA" id="ARBA00024180"/>
    </source>
</evidence>
<dbReference type="PROSITE" id="PS50191">
    <property type="entry name" value="CRAL_TRIO"/>
    <property type="match status" value="1"/>
</dbReference>
<evidence type="ECO:0000256" key="9">
    <source>
        <dbReference type="ARBA" id="ARBA00022824"/>
    </source>
</evidence>
<evidence type="ECO:0000256" key="3">
    <source>
        <dbReference type="ARBA" id="ARBA00006667"/>
    </source>
</evidence>
<evidence type="ECO:0000259" key="18">
    <source>
        <dbReference type="PROSITE" id="PS50191"/>
    </source>
</evidence>
<dbReference type="Pfam" id="PF03765">
    <property type="entry name" value="CRAL_TRIO_N"/>
    <property type="match status" value="1"/>
</dbReference>
<dbReference type="InterPro" id="IPR011074">
    <property type="entry name" value="CRAL/TRIO_N_dom"/>
</dbReference>
<keyword evidence="12 16" id="KW-0445">Lipid transport</keyword>
<dbReference type="GO" id="GO:0032541">
    <property type="term" value="C:cortical endoplasmic reticulum"/>
    <property type="evidence" value="ECO:0007669"/>
    <property type="project" value="TreeGrafter"/>
</dbReference>
<dbReference type="InterPro" id="IPR036865">
    <property type="entry name" value="CRAL-TRIO_dom_sf"/>
</dbReference>
<gene>
    <name evidence="19" type="ORF">BT63DRAFT_380485</name>
</gene>
<keyword evidence="9 16" id="KW-0256">Endoplasmic reticulum</keyword>
<sequence length="348" mass="38809">MTEPAVVPPTEKHIESGPVVDPQPAAEPPTEEVVPEVEPVKAEPVKVADKAEVLSTPTKSDEPLPTYSGLSWPDLEQDHPLVKFVEALPAILKSADYDEVYGITLKARGDATKADFHTLLILQKFLRANKNELEPAKEQLSKTLVWRKEFQPEKAATATYKKDKFNGLGFITITDGKEAERPQIVTWNVYGAVKDYEKTFVPVEEFLQWRIGLMELGVSKLKLAEATEPIPNYGEGDDPYQGIQVHDYKSVSFLRMDPRAKAASKQTIQMLGDYYPETLSRKFFVNVPLVMQWMFAAMKLFVSAETTKKFTVLSDGVYVKGELGDAVPKEYGGRAGPLEEVGEGMKLE</sequence>
<organism evidence="19 20">
    <name type="scientific">Microthyrium microscopicum</name>
    <dbReference type="NCBI Taxonomy" id="703497"/>
    <lineage>
        <taxon>Eukaryota</taxon>
        <taxon>Fungi</taxon>
        <taxon>Dikarya</taxon>
        <taxon>Ascomycota</taxon>
        <taxon>Pezizomycotina</taxon>
        <taxon>Dothideomycetes</taxon>
        <taxon>Dothideomycetes incertae sedis</taxon>
        <taxon>Microthyriales</taxon>
        <taxon>Microthyriaceae</taxon>
        <taxon>Microthyrium</taxon>
    </lineage>
</organism>
<dbReference type="OrthoDB" id="75724at2759"/>
<evidence type="ECO:0000256" key="14">
    <source>
        <dbReference type="ARBA" id="ARBA00024146"/>
    </source>
</evidence>
<evidence type="ECO:0000256" key="2">
    <source>
        <dbReference type="ARBA" id="ARBA00004406"/>
    </source>
</evidence>
<dbReference type="GO" id="GO:0043001">
    <property type="term" value="P:Golgi to plasma membrane protein transport"/>
    <property type="evidence" value="ECO:0007669"/>
    <property type="project" value="TreeGrafter"/>
</dbReference>
<dbReference type="Gene3D" id="3.40.525.10">
    <property type="entry name" value="CRAL-TRIO lipid binding domain"/>
    <property type="match status" value="1"/>
</dbReference>
<comment type="similarity">
    <text evidence="3 16">Belongs to the SFH5 family.</text>
</comment>
<keyword evidence="7" id="KW-0349">Heme</keyword>
<feature type="domain" description="CRAL-TRIO" evidence="18">
    <location>
        <begin position="153"/>
        <end position="348"/>
    </location>
</feature>
<feature type="region of interest" description="Disordered" evidence="17">
    <location>
        <begin position="1"/>
        <end position="41"/>
    </location>
</feature>
<evidence type="ECO:0000256" key="4">
    <source>
        <dbReference type="ARBA" id="ARBA00018320"/>
    </source>
</evidence>
<dbReference type="EMBL" id="MU004247">
    <property type="protein sequence ID" value="KAF2663168.1"/>
    <property type="molecule type" value="Genomic_DNA"/>
</dbReference>
<dbReference type="CDD" id="cd00170">
    <property type="entry name" value="SEC14"/>
    <property type="match status" value="1"/>
</dbReference>
<evidence type="ECO:0000313" key="20">
    <source>
        <dbReference type="Proteomes" id="UP000799302"/>
    </source>
</evidence>
<comment type="cofactor">
    <cofactor evidence="1">
        <name>heme b</name>
        <dbReference type="ChEBI" id="CHEBI:60344"/>
    </cofactor>
</comment>
<evidence type="ECO:0000256" key="1">
    <source>
        <dbReference type="ARBA" id="ARBA00001970"/>
    </source>
</evidence>
<name>A0A6A6TWD4_9PEZI</name>
<comment type="function">
    <text evidence="15">Non-classical phosphatidylinositol (PtdIns) transfer protein (PITP), which exhibits PtdIns-binding/transfer activity in the absence of detectable PtdCho-binding/transfer activity. Regulates PtdIns(4,5)P2 homeostasis at the plasma membrane. Heme-binding protein that may play a role in organic oxidant-induced stress responses.</text>
</comment>
<evidence type="ECO:0000256" key="8">
    <source>
        <dbReference type="ARBA" id="ARBA00022723"/>
    </source>
</evidence>
<evidence type="ECO:0000256" key="5">
    <source>
        <dbReference type="ARBA" id="ARBA00022448"/>
    </source>
</evidence>
<evidence type="ECO:0000256" key="6">
    <source>
        <dbReference type="ARBA" id="ARBA00022490"/>
    </source>
</evidence>
<dbReference type="SUPFAM" id="SSF52087">
    <property type="entry name" value="CRAL/TRIO domain"/>
    <property type="match status" value="1"/>
</dbReference>
<evidence type="ECO:0000256" key="17">
    <source>
        <dbReference type="SAM" id="MobiDB-lite"/>
    </source>
</evidence>
<evidence type="ECO:0000256" key="10">
    <source>
        <dbReference type="ARBA" id="ARBA00022848"/>
    </source>
</evidence>
<dbReference type="InterPro" id="IPR042938">
    <property type="entry name" value="Sfh5"/>
</dbReference>
<proteinExistence type="inferred from homology"/>
<dbReference type="SUPFAM" id="SSF46938">
    <property type="entry name" value="CRAL/TRIO N-terminal domain"/>
    <property type="match status" value="1"/>
</dbReference>
<reference evidence="19" key="1">
    <citation type="journal article" date="2020" name="Stud. Mycol.">
        <title>101 Dothideomycetes genomes: a test case for predicting lifestyles and emergence of pathogens.</title>
        <authorList>
            <person name="Haridas S."/>
            <person name="Albert R."/>
            <person name="Binder M."/>
            <person name="Bloem J."/>
            <person name="Labutti K."/>
            <person name="Salamov A."/>
            <person name="Andreopoulos B."/>
            <person name="Baker S."/>
            <person name="Barry K."/>
            <person name="Bills G."/>
            <person name="Bluhm B."/>
            <person name="Cannon C."/>
            <person name="Castanera R."/>
            <person name="Culley D."/>
            <person name="Daum C."/>
            <person name="Ezra D."/>
            <person name="Gonzalez J."/>
            <person name="Henrissat B."/>
            <person name="Kuo A."/>
            <person name="Liang C."/>
            <person name="Lipzen A."/>
            <person name="Lutzoni F."/>
            <person name="Magnuson J."/>
            <person name="Mondo S."/>
            <person name="Nolan M."/>
            <person name="Ohm R."/>
            <person name="Pangilinan J."/>
            <person name="Park H.-J."/>
            <person name="Ramirez L."/>
            <person name="Alfaro M."/>
            <person name="Sun H."/>
            <person name="Tritt A."/>
            <person name="Yoshinaga Y."/>
            <person name="Zwiers L.-H."/>
            <person name="Turgeon B."/>
            <person name="Goodwin S."/>
            <person name="Spatafora J."/>
            <person name="Crous P."/>
            <person name="Grigoriev I."/>
        </authorList>
    </citation>
    <scope>NUCLEOTIDE SEQUENCE</scope>
    <source>
        <strain evidence="19">CBS 115976</strain>
    </source>
</reference>
<dbReference type="PANTHER" id="PTHR47669">
    <property type="entry name" value="PHOSPHATIDYLINOSITOL TRANSFER PROTEIN SFH5"/>
    <property type="match status" value="1"/>
</dbReference>
<evidence type="ECO:0000256" key="7">
    <source>
        <dbReference type="ARBA" id="ARBA00022617"/>
    </source>
</evidence>